<name>A0ABW5XIT3_9MICO</name>
<evidence type="ECO:0008006" key="3">
    <source>
        <dbReference type="Google" id="ProtNLM"/>
    </source>
</evidence>
<organism evidence="1 2">
    <name type="scientific">Populibacterium corticicola</name>
    <dbReference type="NCBI Taxonomy" id="1812826"/>
    <lineage>
        <taxon>Bacteria</taxon>
        <taxon>Bacillati</taxon>
        <taxon>Actinomycetota</taxon>
        <taxon>Actinomycetes</taxon>
        <taxon>Micrococcales</taxon>
        <taxon>Jonesiaceae</taxon>
        <taxon>Populibacterium</taxon>
    </lineage>
</organism>
<dbReference type="InterPro" id="IPR038056">
    <property type="entry name" value="YjbR-like_sf"/>
</dbReference>
<protein>
    <recommendedName>
        <fullName evidence="3">Helix-hairpin-helix domain-containing protein</fullName>
    </recommendedName>
</protein>
<dbReference type="SUPFAM" id="SSF142906">
    <property type="entry name" value="YjbR-like"/>
    <property type="match status" value="1"/>
</dbReference>
<dbReference type="EMBL" id="JBHUOP010000004">
    <property type="protein sequence ID" value="MFD2841181.1"/>
    <property type="molecule type" value="Genomic_DNA"/>
</dbReference>
<keyword evidence="2" id="KW-1185">Reference proteome</keyword>
<dbReference type="Proteomes" id="UP001597391">
    <property type="component" value="Unassembled WGS sequence"/>
</dbReference>
<dbReference type="RefSeq" id="WP_377467106.1">
    <property type="nucleotide sequence ID" value="NZ_JBHUOP010000004.1"/>
</dbReference>
<accession>A0ABW5XIT3</accession>
<evidence type="ECO:0000313" key="1">
    <source>
        <dbReference type="EMBL" id="MFD2841181.1"/>
    </source>
</evidence>
<gene>
    <name evidence="1" type="ORF">ACFSYH_11470</name>
</gene>
<proteinExistence type="predicted"/>
<evidence type="ECO:0000313" key="2">
    <source>
        <dbReference type="Proteomes" id="UP001597391"/>
    </source>
</evidence>
<sequence>MTTLAQVRKAALALPEVEETTHFGMVAFKVRGKGFASVTKDKAWLQVNLEASDAENVIGEIAGAELILRSDAVIGVKVPLGGINGMQSNALVYRAWLARAPKKLARVESSAATADVGSIGDLPASIGRPATRALAGAGLSTLKLLSTWTKAAVLDLHGVGPKAVDLLERAMAEQGLDFKA</sequence>
<reference evidence="2" key="1">
    <citation type="journal article" date="2019" name="Int. J. Syst. Evol. Microbiol.">
        <title>The Global Catalogue of Microorganisms (GCM) 10K type strain sequencing project: providing services to taxonomists for standard genome sequencing and annotation.</title>
        <authorList>
            <consortium name="The Broad Institute Genomics Platform"/>
            <consortium name="The Broad Institute Genome Sequencing Center for Infectious Disease"/>
            <person name="Wu L."/>
            <person name="Ma J."/>
        </authorList>
    </citation>
    <scope>NUCLEOTIDE SEQUENCE [LARGE SCALE GENOMIC DNA]</scope>
    <source>
        <strain evidence="2">KCTC 33576</strain>
    </source>
</reference>
<comment type="caution">
    <text evidence="1">The sequence shown here is derived from an EMBL/GenBank/DDBJ whole genome shotgun (WGS) entry which is preliminary data.</text>
</comment>